<dbReference type="SMART" id="SM00353">
    <property type="entry name" value="HLH"/>
    <property type="match status" value="1"/>
</dbReference>
<feature type="compositionally biased region" description="Low complexity" evidence="1">
    <location>
        <begin position="529"/>
        <end position="543"/>
    </location>
</feature>
<feature type="compositionally biased region" description="Polar residues" evidence="1">
    <location>
        <begin position="636"/>
        <end position="645"/>
    </location>
</feature>
<evidence type="ECO:0000313" key="3">
    <source>
        <dbReference type="EMBL" id="ELQ33242.1"/>
    </source>
</evidence>
<gene>
    <name evidence="3" type="ORF">OOU_Y34scaffold00979g25</name>
</gene>
<feature type="compositionally biased region" description="Polar residues" evidence="1">
    <location>
        <begin position="297"/>
        <end position="309"/>
    </location>
</feature>
<feature type="region of interest" description="Disordered" evidence="1">
    <location>
        <begin position="724"/>
        <end position="783"/>
    </location>
</feature>
<protein>
    <submittedName>
        <fullName evidence="3">Phosphorus acquisition-controlling protein</fullName>
    </submittedName>
</protein>
<feature type="compositionally biased region" description="Polar residues" evidence="1">
    <location>
        <begin position="507"/>
        <end position="516"/>
    </location>
</feature>
<feature type="region of interest" description="Disordered" evidence="1">
    <location>
        <begin position="276"/>
        <end position="425"/>
    </location>
</feature>
<dbReference type="AlphaFoldDB" id="A0AA97PG23"/>
<feature type="compositionally biased region" description="Polar residues" evidence="1">
    <location>
        <begin position="449"/>
        <end position="466"/>
    </location>
</feature>
<dbReference type="EMBL" id="JH793848">
    <property type="protein sequence ID" value="ELQ33242.1"/>
    <property type="molecule type" value="Genomic_DNA"/>
</dbReference>
<dbReference type="Gene3D" id="4.10.280.10">
    <property type="entry name" value="Helix-loop-helix DNA-binding domain"/>
    <property type="match status" value="1"/>
</dbReference>
<dbReference type="CDD" id="cd11392">
    <property type="entry name" value="bHLH_ScPHO4_like"/>
    <property type="match status" value="1"/>
</dbReference>
<feature type="compositionally biased region" description="Basic and acidic residues" evidence="1">
    <location>
        <begin position="765"/>
        <end position="783"/>
    </location>
</feature>
<dbReference type="SUPFAM" id="SSF47459">
    <property type="entry name" value="HLH, helix-loop-helix DNA-binding domain"/>
    <property type="match status" value="1"/>
</dbReference>
<reference evidence="3" key="1">
    <citation type="journal article" date="2012" name="PLoS Genet.">
        <title>Comparative analysis of the genomes of two field isolates of the rice blast fungus Magnaporthe oryzae.</title>
        <authorList>
            <person name="Xue M."/>
            <person name="Yang J."/>
            <person name="Li Z."/>
            <person name="Hu S."/>
            <person name="Yao N."/>
            <person name="Dean R.A."/>
            <person name="Zhao W."/>
            <person name="Shen M."/>
            <person name="Zhang H."/>
            <person name="Li C."/>
            <person name="Liu L."/>
            <person name="Cao L."/>
            <person name="Xu X."/>
            <person name="Xing Y."/>
            <person name="Hsiang T."/>
            <person name="Zhang Z."/>
            <person name="Xu J.R."/>
            <person name="Peng Y.L."/>
        </authorList>
    </citation>
    <scope>NUCLEOTIDE SEQUENCE</scope>
    <source>
        <strain evidence="3">Y34</strain>
    </source>
</reference>
<dbReference type="InterPro" id="IPR011598">
    <property type="entry name" value="bHLH_dom"/>
</dbReference>
<organism evidence="3">
    <name type="scientific">Pyricularia oryzae (strain Y34)</name>
    <name type="common">Rice blast fungus</name>
    <name type="synonym">Magnaporthe oryzae</name>
    <dbReference type="NCBI Taxonomy" id="1143189"/>
    <lineage>
        <taxon>Eukaryota</taxon>
        <taxon>Fungi</taxon>
        <taxon>Dikarya</taxon>
        <taxon>Ascomycota</taxon>
        <taxon>Pezizomycotina</taxon>
        <taxon>Sordariomycetes</taxon>
        <taxon>Sordariomycetidae</taxon>
        <taxon>Magnaporthales</taxon>
        <taxon>Pyriculariaceae</taxon>
        <taxon>Pyricularia</taxon>
    </lineage>
</organism>
<name>A0AA97PG23_PYRO3</name>
<feature type="region of interest" description="Disordered" evidence="1">
    <location>
        <begin position="485"/>
        <end position="606"/>
    </location>
</feature>
<feature type="region of interest" description="Disordered" evidence="1">
    <location>
        <begin position="443"/>
        <end position="467"/>
    </location>
</feature>
<feature type="region of interest" description="Disordered" evidence="1">
    <location>
        <begin position="671"/>
        <end position="707"/>
    </location>
</feature>
<dbReference type="GO" id="GO:0046983">
    <property type="term" value="F:protein dimerization activity"/>
    <property type="evidence" value="ECO:0007669"/>
    <property type="project" value="InterPro"/>
</dbReference>
<accession>A0AA97PG23</accession>
<dbReference type="Pfam" id="PF00010">
    <property type="entry name" value="HLH"/>
    <property type="match status" value="1"/>
</dbReference>
<proteinExistence type="predicted"/>
<dbReference type="PROSITE" id="PS50888">
    <property type="entry name" value="BHLH"/>
    <property type="match status" value="1"/>
</dbReference>
<evidence type="ECO:0000256" key="1">
    <source>
        <dbReference type="SAM" id="MobiDB-lite"/>
    </source>
</evidence>
<dbReference type="InterPro" id="IPR036638">
    <property type="entry name" value="HLH_DNA-bd_sf"/>
</dbReference>
<feature type="domain" description="BHLH" evidence="2">
    <location>
        <begin position="644"/>
        <end position="718"/>
    </location>
</feature>
<dbReference type="Proteomes" id="UP000011086">
    <property type="component" value="Unassembled WGS sequence"/>
</dbReference>
<evidence type="ECO:0000259" key="2">
    <source>
        <dbReference type="PROSITE" id="PS50888"/>
    </source>
</evidence>
<feature type="compositionally biased region" description="Basic and acidic residues" evidence="1">
    <location>
        <begin position="724"/>
        <end position="736"/>
    </location>
</feature>
<feature type="compositionally biased region" description="Polar residues" evidence="1">
    <location>
        <begin position="276"/>
        <end position="289"/>
    </location>
</feature>
<sequence>MAMMGSSAWNGQHSAVDDDFQQYLEMNGMDGLAAGLNFDFQDFAADFQGAGNNGGAILQSQQAQERQLQHQQQMDTPMTGTEMPGLMSTNPELSQLPQSAMHSHLAQLPSVAAPVPHTTAPGLVIVPSAGMVPPPTTQPPPTPSEAINDIDAKIQFLQHQRMQQQQRQLEEQQVAFFAQQSRLIPPTPQSLELQAGSRYYVAPDQTPQQGIYDRYQRLADQQDTLEQMSFTPLVSPAVTPLETHFSMDSQFTIPGAYFSPLASPALHAQQENPQAIYDSVSSGKNSSPASEMDLPTPTATKVTPSSLSNEVAKKAVPRKSTASKVRGKGSVRQSPISKPLKKKSQTTPNMNAQALSELAESLQHSQDSQHHLLPPPAPQGHSGSPVGLTDSENGSVSPETLSEMPPPPVPKQRSARPSSHTEPQGAVANPMLQTLQGKMSPATPASLMKLTSPSNSMGATPTSHATVSHEAIENFELPESVNFQQQNNQNPQTSTKSPAQSPFLGPSATSSTTPSLQPLPGSGFIKPRTAASTTQSPLLTSQQQGGGSGSVMGTPILAAAARKTPQMGPRNSKKRPSVSSSHVSPALRPRISPSIKPLLPGGSSGAEDVASQLLRSKSNYQNILEGNSVPGVSYPSELSTNLTSKRTSHKIAEQGRRNRINSALQEIATLLPPTVSAKVDDDGDGDGDGGKKGDKQAGGGPNSKASTVEMAIEYIKMLRKEVAEANKRADEAERKLKLQSGQTNDEEPAATPKAVASGDADENEVEMKNAVDGEKPDKAVEAS</sequence>
<feature type="region of interest" description="Disordered" evidence="1">
    <location>
        <begin position="625"/>
        <end position="654"/>
    </location>
</feature>
<feature type="compositionally biased region" description="Polar residues" evidence="1">
    <location>
        <begin position="345"/>
        <end position="354"/>
    </location>
</feature>
<feature type="compositionally biased region" description="Polar residues" evidence="1">
    <location>
        <begin position="390"/>
        <end position="400"/>
    </location>
</feature>